<dbReference type="EMBL" id="BTSY01000002">
    <property type="protein sequence ID" value="GMT16247.1"/>
    <property type="molecule type" value="Genomic_DNA"/>
</dbReference>
<dbReference type="Proteomes" id="UP001432322">
    <property type="component" value="Unassembled WGS sequence"/>
</dbReference>
<gene>
    <name evidence="1" type="ORF">PFISCL1PPCAC_7544</name>
</gene>
<reference evidence="1" key="1">
    <citation type="submission" date="2023-10" db="EMBL/GenBank/DDBJ databases">
        <title>Genome assembly of Pristionchus species.</title>
        <authorList>
            <person name="Yoshida K."/>
            <person name="Sommer R.J."/>
        </authorList>
    </citation>
    <scope>NUCLEOTIDE SEQUENCE</scope>
    <source>
        <strain evidence="1">RS5133</strain>
    </source>
</reference>
<sequence>ISRLQRGGLRFDASRAVGYVQDFCKNQRYQKGKRRFIDPSVQEENKSRREVLGMDQPMMNQKLQIAQDGSQESLELMEMTRIWRVDQGRINLASAIGMCRHIIEWPHMTIRDAERLFNVDYKKFVDEFPHLASKLNEVFSSRVPEAVQRRITVITSVHSFLLKVSALLDTVTAKRRSGDAVTEIYKGFGEGTVEDAVRVIGQKKSSSRSTKMNGHVQPSIFTVDGHFYVYVCGREVTIGRDEGSDRRALFLLLSFYMTYDLSYTNCTSDLLSSIELMIKFPYRNDMSKTAKGLFDLISVQ</sequence>
<protein>
    <submittedName>
        <fullName evidence="1">Uncharacterized protein</fullName>
    </submittedName>
</protein>
<evidence type="ECO:0000313" key="2">
    <source>
        <dbReference type="Proteomes" id="UP001432322"/>
    </source>
</evidence>
<name>A0AAV5VBZ5_9BILA</name>
<organism evidence="1 2">
    <name type="scientific">Pristionchus fissidentatus</name>
    <dbReference type="NCBI Taxonomy" id="1538716"/>
    <lineage>
        <taxon>Eukaryota</taxon>
        <taxon>Metazoa</taxon>
        <taxon>Ecdysozoa</taxon>
        <taxon>Nematoda</taxon>
        <taxon>Chromadorea</taxon>
        <taxon>Rhabditida</taxon>
        <taxon>Rhabditina</taxon>
        <taxon>Diplogasteromorpha</taxon>
        <taxon>Diplogasteroidea</taxon>
        <taxon>Neodiplogasteridae</taxon>
        <taxon>Pristionchus</taxon>
    </lineage>
</organism>
<comment type="caution">
    <text evidence="1">The sequence shown here is derived from an EMBL/GenBank/DDBJ whole genome shotgun (WGS) entry which is preliminary data.</text>
</comment>
<accession>A0AAV5VBZ5</accession>
<dbReference type="AlphaFoldDB" id="A0AAV5VBZ5"/>
<evidence type="ECO:0000313" key="1">
    <source>
        <dbReference type="EMBL" id="GMT16247.1"/>
    </source>
</evidence>
<keyword evidence="2" id="KW-1185">Reference proteome</keyword>
<proteinExistence type="predicted"/>
<feature type="non-terminal residue" evidence="1">
    <location>
        <position position="1"/>
    </location>
</feature>